<dbReference type="SUPFAM" id="SSF49584">
    <property type="entry name" value="Periplasmic chaperone C-domain"/>
    <property type="match status" value="1"/>
</dbReference>
<feature type="signal peptide" evidence="7">
    <location>
        <begin position="1"/>
        <end position="29"/>
    </location>
</feature>
<comment type="caution">
    <text evidence="10">The sequence shown here is derived from an EMBL/GenBank/DDBJ whole genome shotgun (WGS) entry which is preliminary data.</text>
</comment>
<comment type="subcellular location">
    <subcellularLocation>
        <location evidence="1">Periplasm</location>
    </subcellularLocation>
</comment>
<dbReference type="AlphaFoldDB" id="A0AA45C302"/>
<proteinExistence type="inferred from homology"/>
<keyword evidence="5" id="KW-0143">Chaperone</keyword>
<evidence type="ECO:0000256" key="5">
    <source>
        <dbReference type="ARBA" id="ARBA00023186"/>
    </source>
</evidence>
<evidence type="ECO:0000256" key="7">
    <source>
        <dbReference type="SAM" id="SignalP"/>
    </source>
</evidence>
<dbReference type="Pfam" id="PF02753">
    <property type="entry name" value="PapD_C"/>
    <property type="match status" value="1"/>
</dbReference>
<dbReference type="GO" id="GO:0071555">
    <property type="term" value="P:cell wall organization"/>
    <property type="evidence" value="ECO:0007669"/>
    <property type="project" value="InterPro"/>
</dbReference>
<evidence type="ECO:0000259" key="8">
    <source>
        <dbReference type="Pfam" id="PF00345"/>
    </source>
</evidence>
<evidence type="ECO:0000256" key="1">
    <source>
        <dbReference type="ARBA" id="ARBA00004418"/>
    </source>
</evidence>
<dbReference type="InterPro" id="IPR050643">
    <property type="entry name" value="Periplasmic_pilus_chap"/>
</dbReference>
<evidence type="ECO:0000313" key="10">
    <source>
        <dbReference type="EMBL" id="PUW06923.1"/>
    </source>
</evidence>
<protein>
    <submittedName>
        <fullName evidence="10">Molecular chaperone</fullName>
    </submittedName>
</protein>
<evidence type="ECO:0000256" key="4">
    <source>
        <dbReference type="ARBA" id="ARBA00022764"/>
    </source>
</evidence>
<gene>
    <name evidence="10" type="ORF">B7T07_01295</name>
</gene>
<dbReference type="EMBL" id="NCTU01000002">
    <property type="protein sequence ID" value="PUW06923.1"/>
    <property type="molecule type" value="Genomic_DNA"/>
</dbReference>
<comment type="similarity">
    <text evidence="2">Belongs to the periplasmic pilus chaperone family.</text>
</comment>
<dbReference type="Pfam" id="PF00345">
    <property type="entry name" value="PapD_N"/>
    <property type="match status" value="1"/>
</dbReference>
<dbReference type="InterPro" id="IPR036316">
    <property type="entry name" value="Pili_assmbl_chap_C_dom_sf"/>
</dbReference>
<keyword evidence="4" id="KW-0574">Periplasm</keyword>
<feature type="region of interest" description="Disordered" evidence="6">
    <location>
        <begin position="227"/>
        <end position="265"/>
    </location>
</feature>
<dbReference type="Proteomes" id="UP000244856">
    <property type="component" value="Unassembled WGS sequence"/>
</dbReference>
<dbReference type="PRINTS" id="PR00969">
    <property type="entry name" value="CHAPERONPILI"/>
</dbReference>
<dbReference type="InterPro" id="IPR001829">
    <property type="entry name" value="Pili_assmbl_chaperone_bac"/>
</dbReference>
<dbReference type="RefSeq" id="WP_080322060.1">
    <property type="nucleotide sequence ID" value="NZ_CP078110.1"/>
</dbReference>
<dbReference type="InterPro" id="IPR013783">
    <property type="entry name" value="Ig-like_fold"/>
</dbReference>
<dbReference type="InterPro" id="IPR016147">
    <property type="entry name" value="Pili_assmbl_chaperone_N"/>
</dbReference>
<keyword evidence="3 7" id="KW-0732">Signal</keyword>
<feature type="domain" description="Pili assembly chaperone C-terminal" evidence="9">
    <location>
        <begin position="198"/>
        <end position="255"/>
    </location>
</feature>
<feature type="domain" description="Pili assembly chaperone N-terminal" evidence="8">
    <location>
        <begin position="54"/>
        <end position="175"/>
    </location>
</feature>
<dbReference type="Gene3D" id="2.60.40.10">
    <property type="entry name" value="Immunoglobulins"/>
    <property type="match status" value="2"/>
</dbReference>
<evidence type="ECO:0000256" key="3">
    <source>
        <dbReference type="ARBA" id="ARBA00022729"/>
    </source>
</evidence>
<organism evidence="10 11">
    <name type="scientific">Cronobacter sakazakii</name>
    <name type="common">Enterobacter sakazakii</name>
    <dbReference type="NCBI Taxonomy" id="28141"/>
    <lineage>
        <taxon>Bacteria</taxon>
        <taxon>Pseudomonadati</taxon>
        <taxon>Pseudomonadota</taxon>
        <taxon>Gammaproteobacteria</taxon>
        <taxon>Enterobacterales</taxon>
        <taxon>Enterobacteriaceae</taxon>
        <taxon>Cronobacter</taxon>
    </lineage>
</organism>
<dbReference type="InterPro" id="IPR008962">
    <property type="entry name" value="PapD-like_sf"/>
</dbReference>
<sequence>MSASKLFSKTTLMTLLISGGISWAQGAQAADTVQMTMTGIIQAPAATASGAQTGVVIEGTRVIYQPGQKEHSLTVRNQSKERWLIESWVDSDAVTGTTDSASTPPFEVSPALFRLDPNNVRTLHIIHKKAPLPIDRESVYWITIKASPQGLEQKKHALAVAINQRMKLFYRPAGLKAPTRSDYQKVIFSRAGNTLHAENPTPYWITFYSLMVGEKAIDTQGRMLPPKGSATYSLPPEPGGDNIVWQVTDDRGGNSPRLESRLVSQ</sequence>
<dbReference type="SUPFAM" id="SSF49354">
    <property type="entry name" value="PapD-like"/>
    <property type="match status" value="1"/>
</dbReference>
<accession>A0AA45C302</accession>
<feature type="chain" id="PRO_5041382043" evidence="7">
    <location>
        <begin position="30"/>
        <end position="265"/>
    </location>
</feature>
<dbReference type="PANTHER" id="PTHR30251">
    <property type="entry name" value="PILUS ASSEMBLY CHAPERONE"/>
    <property type="match status" value="1"/>
</dbReference>
<dbReference type="InterPro" id="IPR016148">
    <property type="entry name" value="Pili_assmbl_chaperone_C"/>
</dbReference>
<evidence type="ECO:0000259" key="9">
    <source>
        <dbReference type="Pfam" id="PF02753"/>
    </source>
</evidence>
<evidence type="ECO:0000256" key="6">
    <source>
        <dbReference type="SAM" id="MobiDB-lite"/>
    </source>
</evidence>
<reference evidence="10 11" key="1">
    <citation type="submission" date="2017-04" db="EMBL/GenBank/DDBJ databases">
        <title>Cronobacter sakazakii, ST83 Lineage Isolates.</title>
        <authorList>
            <person name="Chase H."/>
            <person name="Tall B."/>
            <person name="Gopinath G."/>
            <person name="Lehner A."/>
        </authorList>
    </citation>
    <scope>NUCLEOTIDE SEQUENCE [LARGE SCALE GENOMIC DNA]</scope>
    <source>
        <strain evidence="10 11">MOD1_Comp15</strain>
    </source>
</reference>
<name>A0AA45C302_CROSK</name>
<dbReference type="GO" id="GO:0030288">
    <property type="term" value="C:outer membrane-bounded periplasmic space"/>
    <property type="evidence" value="ECO:0007669"/>
    <property type="project" value="InterPro"/>
</dbReference>
<evidence type="ECO:0000256" key="2">
    <source>
        <dbReference type="ARBA" id="ARBA00007399"/>
    </source>
</evidence>
<dbReference type="PANTHER" id="PTHR30251:SF2">
    <property type="entry name" value="FIMBRIAL CHAPERONE YADV-RELATED"/>
    <property type="match status" value="1"/>
</dbReference>
<evidence type="ECO:0000313" key="11">
    <source>
        <dbReference type="Proteomes" id="UP000244856"/>
    </source>
</evidence>